<sequence>MSDSTRLSRRALIALGGSGGALALAACATGGPSGGTGDSGSTGGSGAAGGGSSGGESGAALAPGSELVKLADVPVGGSVSATVDGEALLVSQPTAGTVMAFSAICTHQQCVVAAAGAEFDCPCHGSKYDAATGDVLQGPALQPLTAIPVEVDGDRVVVSG</sequence>
<feature type="signal peptide" evidence="11">
    <location>
        <begin position="1"/>
        <end position="23"/>
    </location>
</feature>
<keyword evidence="6" id="KW-0411">Iron-sulfur</keyword>
<keyword evidence="11" id="KW-0732">Signal</keyword>
<dbReference type="Proteomes" id="UP000831304">
    <property type="component" value="Chromosome"/>
</dbReference>
<evidence type="ECO:0000256" key="11">
    <source>
        <dbReference type="SAM" id="SignalP"/>
    </source>
</evidence>
<dbReference type="EMBL" id="CP094533">
    <property type="protein sequence ID" value="UOE25278.1"/>
    <property type="molecule type" value="Genomic_DNA"/>
</dbReference>
<dbReference type="RefSeq" id="WP_243568178.1">
    <property type="nucleotide sequence ID" value="NZ_BAAARD010000008.1"/>
</dbReference>
<name>A0ABY4ATU3_9MICO</name>
<comment type="cofactor">
    <cofactor evidence="9">
        <name>[2Fe-2S] cluster</name>
        <dbReference type="ChEBI" id="CHEBI:190135"/>
    </cofactor>
</comment>
<dbReference type="PANTHER" id="PTHR10134">
    <property type="entry name" value="CYTOCHROME B-C1 COMPLEX SUBUNIT RIESKE, MITOCHONDRIAL"/>
    <property type="match status" value="1"/>
</dbReference>
<evidence type="ECO:0000256" key="1">
    <source>
        <dbReference type="ARBA" id="ARBA00002494"/>
    </source>
</evidence>
<evidence type="ECO:0000256" key="4">
    <source>
        <dbReference type="ARBA" id="ARBA00022723"/>
    </source>
</evidence>
<dbReference type="Gene3D" id="2.102.10.10">
    <property type="entry name" value="Rieske [2Fe-2S] iron-sulphur domain"/>
    <property type="match status" value="1"/>
</dbReference>
<evidence type="ECO:0000256" key="3">
    <source>
        <dbReference type="ARBA" id="ARBA00022714"/>
    </source>
</evidence>
<evidence type="ECO:0000313" key="13">
    <source>
        <dbReference type="EMBL" id="UOE25278.1"/>
    </source>
</evidence>
<dbReference type="Pfam" id="PF00355">
    <property type="entry name" value="Rieske"/>
    <property type="match status" value="1"/>
</dbReference>
<keyword evidence="5" id="KW-0408">Iron</keyword>
<gene>
    <name evidence="13" type="ORF">MTP13_13105</name>
</gene>
<dbReference type="SUPFAM" id="SSF50022">
    <property type="entry name" value="ISP domain"/>
    <property type="match status" value="1"/>
</dbReference>
<reference evidence="13 14" key="1">
    <citation type="submission" date="2022-03" db="EMBL/GenBank/DDBJ databases">
        <title>Agromyces sp. isolated from the gut of P. brevitarsis seulensis larvae.</title>
        <authorList>
            <person name="Won M."/>
            <person name="Kwon S.-W."/>
        </authorList>
    </citation>
    <scope>NUCLEOTIDE SEQUENCE [LARGE SCALE GENOMIC DNA]</scope>
    <source>
        <strain evidence="13 14">KACC 16215</strain>
    </source>
</reference>
<dbReference type="InterPro" id="IPR014349">
    <property type="entry name" value="Rieske_Fe-S_prot"/>
</dbReference>
<evidence type="ECO:0000313" key="14">
    <source>
        <dbReference type="Proteomes" id="UP000831304"/>
    </source>
</evidence>
<feature type="chain" id="PRO_5047114928" description="Cytochrome bc1 complex Rieske iron-sulfur subunit" evidence="11">
    <location>
        <begin position="24"/>
        <end position="160"/>
    </location>
</feature>
<evidence type="ECO:0000256" key="10">
    <source>
        <dbReference type="SAM" id="MobiDB-lite"/>
    </source>
</evidence>
<dbReference type="PROSITE" id="PS51296">
    <property type="entry name" value="RIESKE"/>
    <property type="match status" value="1"/>
</dbReference>
<organism evidence="13 14">
    <name type="scientific">Agromyces soli</name>
    <dbReference type="NCBI Taxonomy" id="659012"/>
    <lineage>
        <taxon>Bacteria</taxon>
        <taxon>Bacillati</taxon>
        <taxon>Actinomycetota</taxon>
        <taxon>Actinomycetes</taxon>
        <taxon>Micrococcales</taxon>
        <taxon>Microbacteriaceae</taxon>
        <taxon>Agromyces</taxon>
    </lineage>
</organism>
<dbReference type="PRINTS" id="PR00162">
    <property type="entry name" value="RIESKE"/>
</dbReference>
<evidence type="ECO:0000256" key="7">
    <source>
        <dbReference type="ARBA" id="ARBA00023157"/>
    </source>
</evidence>
<dbReference type="PROSITE" id="PS51318">
    <property type="entry name" value="TAT"/>
    <property type="match status" value="1"/>
</dbReference>
<comment type="function">
    <text evidence="1">Iron-sulfur subunit of the cytochrome bc1 complex, an essential component of the respiratory electron transport chain required for ATP synthesis. The bc1 complex catalyzes the oxidation of menaquinol and the reduction of cytochrome c in the respiratory chain. The bc1 complex operates through a Q-cycle mechanism that couples electron transfer to generation of the proton gradient that drives ATP synthesis.</text>
</comment>
<feature type="domain" description="Rieske" evidence="12">
    <location>
        <begin position="65"/>
        <end position="158"/>
    </location>
</feature>
<dbReference type="InterPro" id="IPR017941">
    <property type="entry name" value="Rieske_2Fe-2S"/>
</dbReference>
<keyword evidence="14" id="KW-1185">Reference proteome</keyword>
<accession>A0ABY4ATU3</accession>
<dbReference type="InterPro" id="IPR006311">
    <property type="entry name" value="TAT_signal"/>
</dbReference>
<dbReference type="PROSITE" id="PS51257">
    <property type="entry name" value="PROKAR_LIPOPROTEIN"/>
    <property type="match status" value="1"/>
</dbReference>
<dbReference type="InterPro" id="IPR036922">
    <property type="entry name" value="Rieske_2Fe-2S_sf"/>
</dbReference>
<evidence type="ECO:0000256" key="5">
    <source>
        <dbReference type="ARBA" id="ARBA00023004"/>
    </source>
</evidence>
<keyword evidence="3" id="KW-0001">2Fe-2S</keyword>
<keyword evidence="4" id="KW-0479">Metal-binding</keyword>
<evidence type="ECO:0000256" key="8">
    <source>
        <dbReference type="ARBA" id="ARBA00029586"/>
    </source>
</evidence>
<evidence type="ECO:0000256" key="2">
    <source>
        <dbReference type="ARBA" id="ARBA00015816"/>
    </source>
</evidence>
<protein>
    <recommendedName>
        <fullName evidence="2">Cytochrome bc1 complex Rieske iron-sulfur subunit</fullName>
    </recommendedName>
    <alternativeName>
        <fullName evidence="8">Cytochrome bc1 reductase complex subunit QcrA</fullName>
    </alternativeName>
</protein>
<keyword evidence="7" id="KW-1015">Disulfide bond</keyword>
<dbReference type="InterPro" id="IPR005805">
    <property type="entry name" value="Rieske_Fe-S_prot_C"/>
</dbReference>
<evidence type="ECO:0000256" key="9">
    <source>
        <dbReference type="ARBA" id="ARBA00034078"/>
    </source>
</evidence>
<proteinExistence type="predicted"/>
<feature type="region of interest" description="Disordered" evidence="10">
    <location>
        <begin position="34"/>
        <end position="60"/>
    </location>
</feature>
<evidence type="ECO:0000256" key="6">
    <source>
        <dbReference type="ARBA" id="ARBA00023014"/>
    </source>
</evidence>
<dbReference type="CDD" id="cd03467">
    <property type="entry name" value="Rieske"/>
    <property type="match status" value="1"/>
</dbReference>
<evidence type="ECO:0000259" key="12">
    <source>
        <dbReference type="PROSITE" id="PS51296"/>
    </source>
</evidence>
<feature type="compositionally biased region" description="Gly residues" evidence="10">
    <location>
        <begin position="34"/>
        <end position="57"/>
    </location>
</feature>